<dbReference type="AlphaFoldDB" id="U1NHV7"/>
<accession>U1NHV7</accession>
<dbReference type="HOGENOM" id="CLU_2270999_0_0_2"/>
<reference evidence="1 2" key="1">
    <citation type="journal article" date="2013" name="PLoS ONE">
        <title>Assembly-driven community genomics of a hypersaline microbial ecosystem.</title>
        <authorList>
            <person name="Podell S."/>
            <person name="Ugalde J.A."/>
            <person name="Narasingarao P."/>
            <person name="Banfield J.F."/>
            <person name="Heidelberg K.B."/>
            <person name="Allen E.E."/>
        </authorList>
    </citation>
    <scope>NUCLEOTIDE SEQUENCE [LARGE SCALE GENOMIC DNA]</scope>
    <source>
        <strain evidence="2">J07HQW2</strain>
    </source>
</reference>
<dbReference type="Proteomes" id="UP000030710">
    <property type="component" value="Unassembled WGS sequence"/>
</dbReference>
<gene>
    <name evidence="1" type="ORF">J07HQW2_02937</name>
</gene>
<protein>
    <submittedName>
        <fullName evidence="1">Uncharacterized protein</fullName>
    </submittedName>
</protein>
<proteinExistence type="predicted"/>
<sequence length="102" mass="11548">MAGGRALDRVDELHDHEVRGWFRSEQDVNVVVLSVEGRQFDAVVVREPADNPANDLIWVRAVVRYPNEQPLRLRGSAAVSLSEQMITALYPPTILRSLRSIR</sequence>
<dbReference type="EMBL" id="KE356561">
    <property type="protein sequence ID" value="ERG96458.1"/>
    <property type="molecule type" value="Genomic_DNA"/>
</dbReference>
<evidence type="ECO:0000313" key="1">
    <source>
        <dbReference type="EMBL" id="ERG96458.1"/>
    </source>
</evidence>
<name>U1NHV7_9EURY</name>
<evidence type="ECO:0000313" key="2">
    <source>
        <dbReference type="Proteomes" id="UP000030710"/>
    </source>
</evidence>
<organism evidence="1 2">
    <name type="scientific">Haloquadratum walsbyi J07HQW2</name>
    <dbReference type="NCBI Taxonomy" id="1238425"/>
    <lineage>
        <taxon>Archaea</taxon>
        <taxon>Methanobacteriati</taxon>
        <taxon>Methanobacteriota</taxon>
        <taxon>Stenosarchaea group</taxon>
        <taxon>Halobacteria</taxon>
        <taxon>Halobacteriales</taxon>
        <taxon>Haloferacaceae</taxon>
        <taxon>Haloquadratum</taxon>
    </lineage>
</organism>